<dbReference type="AlphaFoldDB" id="A0A212J3D0"/>
<dbReference type="Pfam" id="PF00132">
    <property type="entry name" value="Hexapep"/>
    <property type="match status" value="1"/>
</dbReference>
<organism evidence="1">
    <name type="scientific">uncultured Eubacteriales bacterium</name>
    <dbReference type="NCBI Taxonomy" id="172733"/>
    <lineage>
        <taxon>Bacteria</taxon>
        <taxon>Bacillati</taxon>
        <taxon>Bacillota</taxon>
        <taxon>Clostridia</taxon>
        <taxon>Eubacteriales</taxon>
        <taxon>environmental samples</taxon>
    </lineage>
</organism>
<dbReference type="CDD" id="cd04645">
    <property type="entry name" value="LbH_gamma_CA_like"/>
    <property type="match status" value="1"/>
</dbReference>
<proteinExistence type="predicted"/>
<dbReference type="InterPro" id="IPR001451">
    <property type="entry name" value="Hexapep"/>
</dbReference>
<sequence>MIKAIGDMRPVLGEAARVAESADLVGDVTLGNHASVWFGAVLRADEGPIQIGADSNIQDNSVVHVSPGHPVIVGERVTVGHRAILHGCTVENGALIGMGAILLNGCVIGAGAMVAAGALVTQGTVIPPGMLAMGSPAKVVRPLRGEELEANRHSALSYVKHAAEQLPPGGEAL</sequence>
<name>A0A212J3D0_9FIRM</name>
<dbReference type="EMBL" id="FLUN01000001">
    <property type="protein sequence ID" value="SBV93894.1"/>
    <property type="molecule type" value="Genomic_DNA"/>
</dbReference>
<dbReference type="InterPro" id="IPR047324">
    <property type="entry name" value="LbH_gamma_CA-like"/>
</dbReference>
<gene>
    <name evidence="1" type="ORF">KL86CLO1_10440</name>
</gene>
<reference evidence="1" key="1">
    <citation type="submission" date="2016-04" db="EMBL/GenBank/DDBJ databases">
        <authorList>
            <person name="Evans L.H."/>
            <person name="Alamgir A."/>
            <person name="Owens N."/>
            <person name="Weber N.D."/>
            <person name="Virtaneva K."/>
            <person name="Barbian K."/>
            <person name="Babar A."/>
            <person name="Rosenke K."/>
        </authorList>
    </citation>
    <scope>NUCLEOTIDE SEQUENCE</scope>
    <source>
        <strain evidence="1">86</strain>
    </source>
</reference>
<protein>
    <submittedName>
        <fullName evidence="1">Bacterial transferase hexapeptide repeat protein</fullName>
    </submittedName>
</protein>
<dbReference type="InterPro" id="IPR050484">
    <property type="entry name" value="Transf_Hexapept/Carb_Anhydrase"/>
</dbReference>
<dbReference type="PANTHER" id="PTHR13061:SF29">
    <property type="entry name" value="GAMMA CARBONIC ANHYDRASE-LIKE 1, MITOCHONDRIAL-RELATED"/>
    <property type="match status" value="1"/>
</dbReference>
<keyword evidence="1" id="KW-0808">Transferase</keyword>
<dbReference type="InterPro" id="IPR011004">
    <property type="entry name" value="Trimer_LpxA-like_sf"/>
</dbReference>
<dbReference type="PANTHER" id="PTHR13061">
    <property type="entry name" value="DYNACTIN SUBUNIT P25"/>
    <property type="match status" value="1"/>
</dbReference>
<dbReference type="Gene3D" id="2.160.10.10">
    <property type="entry name" value="Hexapeptide repeat proteins"/>
    <property type="match status" value="1"/>
</dbReference>
<accession>A0A212J3D0</accession>
<dbReference type="GO" id="GO:0016740">
    <property type="term" value="F:transferase activity"/>
    <property type="evidence" value="ECO:0007669"/>
    <property type="project" value="UniProtKB-KW"/>
</dbReference>
<dbReference type="SUPFAM" id="SSF51161">
    <property type="entry name" value="Trimeric LpxA-like enzymes"/>
    <property type="match status" value="1"/>
</dbReference>
<evidence type="ECO:0000313" key="1">
    <source>
        <dbReference type="EMBL" id="SBV93894.1"/>
    </source>
</evidence>